<feature type="compositionally biased region" description="Polar residues" evidence="1">
    <location>
        <begin position="1"/>
        <end position="14"/>
    </location>
</feature>
<sequence>HHLANQNELLTSENKGLRDALTTKKKHNKKGKVLDLQQRQEYHSGAVFWSPRKMAEGKARERTNKRLAKEEKLQ</sequence>
<reference evidence="2" key="1">
    <citation type="journal article" date="2020" name="Stud. Mycol.">
        <title>101 Dothideomycetes genomes: a test case for predicting lifestyles and emergence of pathogens.</title>
        <authorList>
            <person name="Haridas S."/>
            <person name="Albert R."/>
            <person name="Binder M."/>
            <person name="Bloem J."/>
            <person name="Labutti K."/>
            <person name="Salamov A."/>
            <person name="Andreopoulos B."/>
            <person name="Baker S."/>
            <person name="Barry K."/>
            <person name="Bills G."/>
            <person name="Bluhm B."/>
            <person name="Cannon C."/>
            <person name="Castanera R."/>
            <person name="Culley D."/>
            <person name="Daum C."/>
            <person name="Ezra D."/>
            <person name="Gonzalez J."/>
            <person name="Henrissat B."/>
            <person name="Kuo A."/>
            <person name="Liang C."/>
            <person name="Lipzen A."/>
            <person name="Lutzoni F."/>
            <person name="Magnuson J."/>
            <person name="Mondo S."/>
            <person name="Nolan M."/>
            <person name="Ohm R."/>
            <person name="Pangilinan J."/>
            <person name="Park H.-J."/>
            <person name="Ramirez L."/>
            <person name="Alfaro M."/>
            <person name="Sun H."/>
            <person name="Tritt A."/>
            <person name="Yoshinaga Y."/>
            <person name="Zwiers L.-H."/>
            <person name="Turgeon B."/>
            <person name="Goodwin S."/>
            <person name="Spatafora J."/>
            <person name="Crous P."/>
            <person name="Grigoriev I."/>
        </authorList>
    </citation>
    <scope>NUCLEOTIDE SEQUENCE</scope>
    <source>
        <strain evidence="2">CBS 113818</strain>
    </source>
</reference>
<protein>
    <submittedName>
        <fullName evidence="2">Uncharacterized protein</fullName>
    </submittedName>
</protein>
<gene>
    <name evidence="2" type="ORF">CC86DRAFT_257801</name>
</gene>
<dbReference type="EMBL" id="MU006234">
    <property type="protein sequence ID" value="KAF2822358.1"/>
    <property type="molecule type" value="Genomic_DNA"/>
</dbReference>
<accession>A0A6A6ZND2</accession>
<dbReference type="Proteomes" id="UP000799424">
    <property type="component" value="Unassembled WGS sequence"/>
</dbReference>
<feature type="non-terminal residue" evidence="2">
    <location>
        <position position="1"/>
    </location>
</feature>
<evidence type="ECO:0000256" key="1">
    <source>
        <dbReference type="SAM" id="MobiDB-lite"/>
    </source>
</evidence>
<evidence type="ECO:0000313" key="3">
    <source>
        <dbReference type="Proteomes" id="UP000799424"/>
    </source>
</evidence>
<keyword evidence="3" id="KW-1185">Reference proteome</keyword>
<proteinExistence type="predicted"/>
<dbReference type="OrthoDB" id="3773872at2759"/>
<feature type="non-terminal residue" evidence="2">
    <location>
        <position position="74"/>
    </location>
</feature>
<name>A0A6A6ZND2_9PLEO</name>
<evidence type="ECO:0000313" key="2">
    <source>
        <dbReference type="EMBL" id="KAF2822358.1"/>
    </source>
</evidence>
<feature type="region of interest" description="Disordered" evidence="1">
    <location>
        <begin position="1"/>
        <end position="31"/>
    </location>
</feature>
<feature type="region of interest" description="Disordered" evidence="1">
    <location>
        <begin position="53"/>
        <end position="74"/>
    </location>
</feature>
<dbReference type="AlphaFoldDB" id="A0A6A6ZND2"/>
<organism evidence="2 3">
    <name type="scientific">Ophiobolus disseminans</name>
    <dbReference type="NCBI Taxonomy" id="1469910"/>
    <lineage>
        <taxon>Eukaryota</taxon>
        <taxon>Fungi</taxon>
        <taxon>Dikarya</taxon>
        <taxon>Ascomycota</taxon>
        <taxon>Pezizomycotina</taxon>
        <taxon>Dothideomycetes</taxon>
        <taxon>Pleosporomycetidae</taxon>
        <taxon>Pleosporales</taxon>
        <taxon>Pleosporineae</taxon>
        <taxon>Phaeosphaeriaceae</taxon>
        <taxon>Ophiobolus</taxon>
    </lineage>
</organism>